<accession>A0AAD7MPP7</accession>
<reference evidence="6" key="1">
    <citation type="submission" date="2023-03" db="EMBL/GenBank/DDBJ databases">
        <title>Massive genome expansion in bonnet fungi (Mycena s.s.) driven by repeated elements and novel gene families across ecological guilds.</title>
        <authorList>
            <consortium name="Lawrence Berkeley National Laboratory"/>
            <person name="Harder C.B."/>
            <person name="Miyauchi S."/>
            <person name="Viragh M."/>
            <person name="Kuo A."/>
            <person name="Thoen E."/>
            <person name="Andreopoulos B."/>
            <person name="Lu D."/>
            <person name="Skrede I."/>
            <person name="Drula E."/>
            <person name="Henrissat B."/>
            <person name="Morin E."/>
            <person name="Kohler A."/>
            <person name="Barry K."/>
            <person name="LaButti K."/>
            <person name="Morin E."/>
            <person name="Salamov A."/>
            <person name="Lipzen A."/>
            <person name="Mereny Z."/>
            <person name="Hegedus B."/>
            <person name="Baldrian P."/>
            <person name="Stursova M."/>
            <person name="Weitz H."/>
            <person name="Taylor A."/>
            <person name="Grigoriev I.V."/>
            <person name="Nagy L.G."/>
            <person name="Martin F."/>
            <person name="Kauserud H."/>
        </authorList>
    </citation>
    <scope>NUCLEOTIDE SEQUENCE</scope>
    <source>
        <strain evidence="6">CBHHK188m</strain>
    </source>
</reference>
<dbReference type="GO" id="GO:0050660">
    <property type="term" value="F:flavin adenine dinucleotide binding"/>
    <property type="evidence" value="ECO:0007669"/>
    <property type="project" value="InterPro"/>
</dbReference>
<comment type="caution">
    <text evidence="6">The sequence shown here is derived from an EMBL/GenBank/DDBJ whole genome shotgun (WGS) entry which is preliminary data.</text>
</comment>
<dbReference type="EMBL" id="JARJLG010000219">
    <property type="protein sequence ID" value="KAJ7726438.1"/>
    <property type="molecule type" value="Genomic_DNA"/>
</dbReference>
<dbReference type="Proteomes" id="UP001215280">
    <property type="component" value="Unassembled WGS sequence"/>
</dbReference>
<protein>
    <recommendedName>
        <fullName evidence="8">FAD/NAD(P)-binding domain-containing protein</fullName>
    </recommendedName>
</protein>
<evidence type="ECO:0000256" key="1">
    <source>
        <dbReference type="ARBA" id="ARBA00009183"/>
    </source>
</evidence>
<keyword evidence="7" id="KW-1185">Reference proteome</keyword>
<evidence type="ECO:0000256" key="4">
    <source>
        <dbReference type="ARBA" id="ARBA00022857"/>
    </source>
</evidence>
<dbReference type="InterPro" id="IPR036188">
    <property type="entry name" value="FAD/NAD-bd_sf"/>
</dbReference>
<sequence length="487" mass="53843">MSSTLSPKPRRILIIGGGPCGLVSLRNLVERGQFDEVVLAERRDDVGGVWYLEDLPKLDTPRTRPFWPSPAYPGLVGNVLAEYLSFSHHPFPEPTSTIHPYPTLVDTFQYLRRFAAPYAKSIRLSTEVVWVDELPESRGWSVTTRDWRAGKDGEQSVEMWDAVVVATSWYDHPSWPQDTPGLADARAAGLATHAQTWHGPAGYEGKRVVVVGNANSSNDIAAQLKSVAQAPVYRSIRRQGLRRFAFLPDPRVVDVPPITRYIVKSNGKLDLEFLDGSTRNDVDAVVLGTGYSAASAPFVRVLQPLEVSHPNSNTPQRLTPLTSAHTSPPRIPSLYNHILYAPTPTLAFVGAVMSYTPFTLADVASTWLALVFGGRLQIPRELDARLGGERARLARVAQLRRKLEAERERAGGVKEASSLVAYHILGPDEQAYAQGLKDEIAAVAPDFAAVLPEWREVDWARREAMYERKWVSLEAERAADDAAKGKL</sequence>
<dbReference type="InterPro" id="IPR000960">
    <property type="entry name" value="Flavin_mOase"/>
</dbReference>
<dbReference type="GO" id="GO:0050661">
    <property type="term" value="F:NADP binding"/>
    <property type="evidence" value="ECO:0007669"/>
    <property type="project" value="InterPro"/>
</dbReference>
<dbReference type="AlphaFoldDB" id="A0AAD7MPP7"/>
<dbReference type="SUPFAM" id="SSF51905">
    <property type="entry name" value="FAD/NAD(P)-binding domain"/>
    <property type="match status" value="2"/>
</dbReference>
<dbReference type="GO" id="GO:0004499">
    <property type="term" value="F:N,N-dimethylaniline monooxygenase activity"/>
    <property type="evidence" value="ECO:0007669"/>
    <property type="project" value="InterPro"/>
</dbReference>
<dbReference type="InterPro" id="IPR020946">
    <property type="entry name" value="Flavin_mOase-like"/>
</dbReference>
<evidence type="ECO:0000256" key="3">
    <source>
        <dbReference type="ARBA" id="ARBA00022827"/>
    </source>
</evidence>
<dbReference type="InterPro" id="IPR050346">
    <property type="entry name" value="FMO-like"/>
</dbReference>
<name>A0AAD7MPP7_9AGAR</name>
<dbReference type="Pfam" id="PF00743">
    <property type="entry name" value="FMO-like"/>
    <property type="match status" value="1"/>
</dbReference>
<dbReference type="PANTHER" id="PTHR23023">
    <property type="entry name" value="DIMETHYLANILINE MONOOXYGENASE"/>
    <property type="match status" value="1"/>
</dbReference>
<organism evidence="6 7">
    <name type="scientific">Mycena maculata</name>
    <dbReference type="NCBI Taxonomy" id="230809"/>
    <lineage>
        <taxon>Eukaryota</taxon>
        <taxon>Fungi</taxon>
        <taxon>Dikarya</taxon>
        <taxon>Basidiomycota</taxon>
        <taxon>Agaricomycotina</taxon>
        <taxon>Agaricomycetes</taxon>
        <taxon>Agaricomycetidae</taxon>
        <taxon>Agaricales</taxon>
        <taxon>Marasmiineae</taxon>
        <taxon>Mycenaceae</taxon>
        <taxon>Mycena</taxon>
    </lineage>
</organism>
<evidence type="ECO:0008006" key="8">
    <source>
        <dbReference type="Google" id="ProtNLM"/>
    </source>
</evidence>
<dbReference type="Gene3D" id="3.50.50.60">
    <property type="entry name" value="FAD/NAD(P)-binding domain"/>
    <property type="match status" value="2"/>
</dbReference>
<comment type="similarity">
    <text evidence="1">Belongs to the FMO family.</text>
</comment>
<keyword evidence="2" id="KW-0285">Flavoprotein</keyword>
<evidence type="ECO:0000256" key="5">
    <source>
        <dbReference type="ARBA" id="ARBA00023002"/>
    </source>
</evidence>
<keyword evidence="4" id="KW-0521">NADP</keyword>
<proteinExistence type="inferred from homology"/>
<evidence type="ECO:0000313" key="7">
    <source>
        <dbReference type="Proteomes" id="UP001215280"/>
    </source>
</evidence>
<keyword evidence="3" id="KW-0274">FAD</keyword>
<gene>
    <name evidence="6" type="ORF">DFH07DRAFT_931073</name>
</gene>
<dbReference type="PRINTS" id="PR00370">
    <property type="entry name" value="FMOXYGENASE"/>
</dbReference>
<evidence type="ECO:0000313" key="6">
    <source>
        <dbReference type="EMBL" id="KAJ7726438.1"/>
    </source>
</evidence>
<evidence type="ECO:0000256" key="2">
    <source>
        <dbReference type="ARBA" id="ARBA00022630"/>
    </source>
</evidence>
<keyword evidence="5" id="KW-0560">Oxidoreductase</keyword>